<dbReference type="EMBL" id="HE576757">
    <property type="protein sequence ID" value="CCC70801.1"/>
    <property type="molecule type" value="Genomic_DNA"/>
</dbReference>
<dbReference type="InParanoid" id="G0VH29"/>
<protein>
    <recommendedName>
        <fullName evidence="3">Mitochondrial translation factor ATP22</fullName>
    </recommendedName>
</protein>
<dbReference type="HOGENOM" id="CLU_024415_0_0_1"/>
<keyword evidence="2" id="KW-1185">Reference proteome</keyword>
<dbReference type="GeneID" id="96904448"/>
<evidence type="ECO:0008006" key="3">
    <source>
        <dbReference type="Google" id="ProtNLM"/>
    </source>
</evidence>
<dbReference type="RefSeq" id="XP_003677155.1">
    <property type="nucleotide sequence ID" value="XM_003677107.1"/>
</dbReference>
<accession>G0VH29</accession>
<reference key="2">
    <citation type="submission" date="2011-08" db="EMBL/GenBank/DDBJ databases">
        <title>Genome sequence of Naumovozyma castellii.</title>
        <authorList>
            <person name="Gordon J.L."/>
            <person name="Armisen D."/>
            <person name="Proux-Wera E."/>
            <person name="OhEigeartaigh S.S."/>
            <person name="Byrne K.P."/>
            <person name="Wolfe K.H."/>
        </authorList>
    </citation>
    <scope>NUCLEOTIDE SEQUENCE</scope>
    <source>
        <strain>Type strain:CBS 4309</strain>
    </source>
</reference>
<organism evidence="1 2">
    <name type="scientific">Naumovozyma castellii</name>
    <name type="common">Yeast</name>
    <name type="synonym">Saccharomyces castellii</name>
    <dbReference type="NCBI Taxonomy" id="27288"/>
    <lineage>
        <taxon>Eukaryota</taxon>
        <taxon>Fungi</taxon>
        <taxon>Dikarya</taxon>
        <taxon>Ascomycota</taxon>
        <taxon>Saccharomycotina</taxon>
        <taxon>Saccharomycetes</taxon>
        <taxon>Saccharomycetales</taxon>
        <taxon>Saccharomycetaceae</taxon>
        <taxon>Naumovozyma</taxon>
    </lineage>
</organism>
<dbReference type="KEGG" id="ncs:NCAS_0F03170"/>
<reference evidence="1 2" key="1">
    <citation type="journal article" date="2011" name="Proc. Natl. Acad. Sci. U.S.A.">
        <title>Evolutionary erosion of yeast sex chromosomes by mating-type switching accidents.</title>
        <authorList>
            <person name="Gordon J.L."/>
            <person name="Armisen D."/>
            <person name="Proux-Wera E."/>
            <person name="Oheigeartaigh S.S."/>
            <person name="Byrne K.P."/>
            <person name="Wolfe K.H."/>
        </authorList>
    </citation>
    <scope>NUCLEOTIDE SEQUENCE [LARGE SCALE GENOMIC DNA]</scope>
    <source>
        <strain evidence="2">ATCC 76901 / BCRC 22586 / CBS 4309 / NBRC 1992 / NRRL Y-12630</strain>
    </source>
</reference>
<dbReference type="Proteomes" id="UP000001640">
    <property type="component" value="Chromosome 6"/>
</dbReference>
<name>G0VH29_NAUCA</name>
<evidence type="ECO:0000313" key="2">
    <source>
        <dbReference type="Proteomes" id="UP000001640"/>
    </source>
</evidence>
<dbReference type="AlphaFoldDB" id="G0VH29"/>
<dbReference type="OMA" id="HINNCSE"/>
<dbReference type="FunCoup" id="G0VH29">
    <property type="interactions" value="43"/>
</dbReference>
<dbReference type="eggNOG" id="ENOG502QUX9">
    <property type="taxonomic scope" value="Eukaryota"/>
</dbReference>
<proteinExistence type="predicted"/>
<sequence>MQTCMRATNTLLEKKVLPSVITKNPSLTNKQKFKKICHLMKSKPLEDILKPNSPTLPRMAKLLESMTTVRKFRTANNRLRTHFGDDYQRIHASLLKHSNDPELLKLGTFEKFSPVQYAYFIKLLRSTIANKKLTKLQIRNRLYRIITRETDIFYGMKGHSVFVLPDDIHQWFFYNIPKEESFKHYYFLIKKRIHLSASPNVWNFTKRLLQGSELELQLATFQIFLHDESSQEIFRKNFVDLYDFNAMVQVFNKLLQKGDYRFVTFYLIALIEKLEKSNSRRRMTIQSRSIAFLKFNNALMHCISRIGDLKLFSLVFKFQLAYLEQTNVIHENPKILNLLNKPLHDFLRILRKKGLHNELFQTILKIQEMPTTKSYMFKKYVIGELISSVSSFNDPKLTCQYVLSVPNPKSLAMTLNKLGLWGCIFHSSSKILSEDDVTMQLNSIPRVLSSTMCIKEEHNIHFLTELYKVLLATNHTVLDKEKYKEFLLFLYHNYLTVLKEGGLTWMLDSRILYVLLYHVREHLKDDFLSYQLLKTFLNSPVSKKMKISGTACPFTLVLYDNYAIQQQDISDLLTSMNEHGMPISFNFCVSMVFRYLDWNNKGEAYKWYQKIVYGNFEIRHRRLIEAIKSNKWEFPKHFNRELLETPDDNEPNFDGIDDIRRTELLLENEDDDGRKEEEEIGEVKTIIEMLSAIKK</sequence>
<gene>
    <name evidence="1" type="primary">NCAS0F03170</name>
    <name evidence="1" type="ordered locus">NCAS_0F03170</name>
</gene>
<evidence type="ECO:0000313" key="1">
    <source>
        <dbReference type="EMBL" id="CCC70801.1"/>
    </source>
</evidence>
<dbReference type="OrthoDB" id="4064138at2759"/>